<feature type="transmembrane region" description="Helical" evidence="2">
    <location>
        <begin position="127"/>
        <end position="148"/>
    </location>
</feature>
<feature type="transmembrane region" description="Helical" evidence="2">
    <location>
        <begin position="343"/>
        <end position="366"/>
    </location>
</feature>
<protein>
    <submittedName>
        <fullName evidence="3">Glycosyltransferase family 39 protein</fullName>
        <ecNumber evidence="3">2.4.-.-</ecNumber>
    </submittedName>
</protein>
<dbReference type="EC" id="2.4.-.-" evidence="3"/>
<name>A0ABU5K6B8_9ACTN</name>
<keyword evidence="3" id="KW-0328">Glycosyltransferase</keyword>
<accession>A0ABU5K6B8</accession>
<feature type="transmembrane region" description="Helical" evidence="2">
    <location>
        <begin position="431"/>
        <end position="450"/>
    </location>
</feature>
<feature type="transmembrane region" description="Helical" evidence="2">
    <location>
        <begin position="404"/>
        <end position="424"/>
    </location>
</feature>
<evidence type="ECO:0000313" key="4">
    <source>
        <dbReference type="Proteomes" id="UP001291999"/>
    </source>
</evidence>
<feature type="transmembrane region" description="Helical" evidence="2">
    <location>
        <begin position="160"/>
        <end position="178"/>
    </location>
</feature>
<organism evidence="3 4">
    <name type="scientific">Nocardioides renjunii</name>
    <dbReference type="NCBI Taxonomy" id="3095075"/>
    <lineage>
        <taxon>Bacteria</taxon>
        <taxon>Bacillati</taxon>
        <taxon>Actinomycetota</taxon>
        <taxon>Actinomycetes</taxon>
        <taxon>Propionibacteriales</taxon>
        <taxon>Nocardioidaceae</taxon>
        <taxon>Nocardioides</taxon>
    </lineage>
</organism>
<gene>
    <name evidence="3" type="ORF">SFC79_00115</name>
</gene>
<evidence type="ECO:0000256" key="2">
    <source>
        <dbReference type="SAM" id="Phobius"/>
    </source>
</evidence>
<evidence type="ECO:0000313" key="3">
    <source>
        <dbReference type="EMBL" id="MDZ5660155.1"/>
    </source>
</evidence>
<keyword evidence="2" id="KW-1133">Transmembrane helix</keyword>
<dbReference type="RefSeq" id="WP_322422780.1">
    <property type="nucleotide sequence ID" value="NZ_JAXQPW010000001.1"/>
</dbReference>
<dbReference type="GO" id="GO:0016757">
    <property type="term" value="F:glycosyltransferase activity"/>
    <property type="evidence" value="ECO:0007669"/>
    <property type="project" value="UniProtKB-KW"/>
</dbReference>
<feature type="region of interest" description="Disordered" evidence="1">
    <location>
        <begin position="247"/>
        <end position="269"/>
    </location>
</feature>
<feature type="transmembrane region" description="Helical" evidence="2">
    <location>
        <begin position="378"/>
        <end position="398"/>
    </location>
</feature>
<sequence>MLTRPRWALAALLAIIGVSFAFVAVHVESYTRLSPIDELSHLDYMFRAPAVLAPGDKVEQQAMYEQACRGVDAPGFDPVLCDRDHEYDADIYQEHGFNTAATNTPIYYTATRAVAEVVRALTPTGSLFVAGRLASGIWLALGLALVYLAGRRAGIRPAPLLAVLALLPASPAILYPSATVTPDAMGLVAGALVVLAALAWERRPDRVRTAVLVLVCVLVPLIKLTNIVAVAALVFYLAFNRHRQAASERRSDEDATDGPDEAHPIPARQRWTTGAVGGAAAVVAGGAWTVISNSRNHADPDDVPDMAVRFAVTEFPWNGLLDSALIMAQPLSQPWVGVGTPSLLFFTTTVVSLVLIAGTAAAAFFSTGTPRATVAARAMLAAAVLVALGLVTMGYVTASQYFPLPARYGVALVPGMVLVTAGMLRTRSSVAITAGLAVVVLVFTAARVIGLP</sequence>
<keyword evidence="2" id="KW-0812">Transmembrane</keyword>
<feature type="transmembrane region" description="Helical" evidence="2">
    <location>
        <begin position="212"/>
        <end position="239"/>
    </location>
</feature>
<keyword evidence="3" id="KW-0808">Transferase</keyword>
<keyword evidence="2" id="KW-0472">Membrane</keyword>
<dbReference type="Proteomes" id="UP001291999">
    <property type="component" value="Unassembled WGS sequence"/>
</dbReference>
<comment type="caution">
    <text evidence="3">The sequence shown here is derived from an EMBL/GenBank/DDBJ whole genome shotgun (WGS) entry which is preliminary data.</text>
</comment>
<keyword evidence="4" id="KW-1185">Reference proteome</keyword>
<proteinExistence type="predicted"/>
<feature type="transmembrane region" description="Helical" evidence="2">
    <location>
        <begin position="184"/>
        <end position="200"/>
    </location>
</feature>
<evidence type="ECO:0000256" key="1">
    <source>
        <dbReference type="SAM" id="MobiDB-lite"/>
    </source>
</evidence>
<dbReference type="EMBL" id="JAXQPW010000001">
    <property type="protein sequence ID" value="MDZ5660155.1"/>
    <property type="molecule type" value="Genomic_DNA"/>
</dbReference>
<reference evidence="3 4" key="1">
    <citation type="submission" date="2023-11" db="EMBL/GenBank/DDBJ databases">
        <title>Novel species in genus Nocardioides.</title>
        <authorList>
            <person name="Zhou H."/>
        </authorList>
    </citation>
    <scope>NUCLEOTIDE SEQUENCE [LARGE SCALE GENOMIC DNA]</scope>
    <source>
        <strain evidence="3 4">S-58</strain>
    </source>
</reference>